<dbReference type="EMBL" id="QQAX01000011">
    <property type="protein sequence ID" value="RDI43390.1"/>
    <property type="molecule type" value="Genomic_DNA"/>
</dbReference>
<reference evidence="1 2" key="1">
    <citation type="submission" date="2018-07" db="EMBL/GenBank/DDBJ databases">
        <title>Genomic Encyclopedia of Type Strains, Phase IV (KMG-IV): sequencing the most valuable type-strain genomes for metagenomic binning, comparative biology and taxonomic classification.</title>
        <authorList>
            <person name="Goeker M."/>
        </authorList>
    </citation>
    <scope>NUCLEOTIDE SEQUENCE [LARGE SCALE GENOMIC DNA]</scope>
    <source>
        <strain evidence="1 2">DSM 16500</strain>
    </source>
</reference>
<keyword evidence="2" id="KW-1185">Reference proteome</keyword>
<accession>A0A370GJ52</accession>
<comment type="caution">
    <text evidence="1">The sequence shown here is derived from an EMBL/GenBank/DDBJ whole genome shotgun (WGS) entry which is preliminary data.</text>
</comment>
<name>A0A370GJ52_9COXI</name>
<dbReference type="AlphaFoldDB" id="A0A370GJ52"/>
<protein>
    <submittedName>
        <fullName evidence="1">Uncharacterized protein</fullName>
    </submittedName>
</protein>
<proteinExistence type="predicted"/>
<dbReference type="PROSITE" id="PS51257">
    <property type="entry name" value="PROKAR_LIPOPROTEIN"/>
    <property type="match status" value="1"/>
</dbReference>
<gene>
    <name evidence="1" type="ORF">C8D86_11146</name>
</gene>
<dbReference type="Proteomes" id="UP000254720">
    <property type="component" value="Unassembled WGS sequence"/>
</dbReference>
<organism evidence="1 2">
    <name type="scientific">Aquicella lusitana</name>
    <dbReference type="NCBI Taxonomy" id="254246"/>
    <lineage>
        <taxon>Bacteria</taxon>
        <taxon>Pseudomonadati</taxon>
        <taxon>Pseudomonadota</taxon>
        <taxon>Gammaproteobacteria</taxon>
        <taxon>Legionellales</taxon>
        <taxon>Coxiellaceae</taxon>
        <taxon>Aquicella</taxon>
    </lineage>
</organism>
<sequence length="119" mass="13028">MMELSKLILIVILSLLLAGCGELFYCKNPSNVSLVEWLPCSNCEYRGTVQPNLCPDGTYSHKLQCAAAQQGANVVLLKRIGKDAMNPSFPIYRCPRSHVPVAIKNDKTDVSNNCCAVVN</sequence>
<evidence type="ECO:0000313" key="1">
    <source>
        <dbReference type="EMBL" id="RDI43390.1"/>
    </source>
</evidence>
<evidence type="ECO:0000313" key="2">
    <source>
        <dbReference type="Proteomes" id="UP000254720"/>
    </source>
</evidence>
<dbReference type="RefSeq" id="WP_114834421.1">
    <property type="nucleotide sequence ID" value="NZ_LR699114.1"/>
</dbReference>